<organism evidence="1">
    <name type="scientific">Anthurium amnicola</name>
    <dbReference type="NCBI Taxonomy" id="1678845"/>
    <lineage>
        <taxon>Eukaryota</taxon>
        <taxon>Viridiplantae</taxon>
        <taxon>Streptophyta</taxon>
        <taxon>Embryophyta</taxon>
        <taxon>Tracheophyta</taxon>
        <taxon>Spermatophyta</taxon>
        <taxon>Magnoliopsida</taxon>
        <taxon>Liliopsida</taxon>
        <taxon>Araceae</taxon>
        <taxon>Pothoideae</taxon>
        <taxon>Potheae</taxon>
        <taxon>Anthurium</taxon>
    </lineage>
</organism>
<accession>A0A1D1YZ05</accession>
<protein>
    <submittedName>
        <fullName evidence="1">Coproporphyrinogen-III oxidase, aerobic</fullName>
    </submittedName>
</protein>
<evidence type="ECO:0000313" key="1">
    <source>
        <dbReference type="EMBL" id="JAT59877.1"/>
    </source>
</evidence>
<proteinExistence type="predicted"/>
<gene>
    <name evidence="1" type="primary">hemF_4</name>
    <name evidence="1" type="ORF">g.119269</name>
</gene>
<feature type="non-terminal residue" evidence="1">
    <location>
        <position position="135"/>
    </location>
</feature>
<dbReference type="EMBL" id="GDJX01008059">
    <property type="protein sequence ID" value="JAT59877.1"/>
    <property type="molecule type" value="Transcribed_RNA"/>
</dbReference>
<sequence length="135" mass="14193">EAYTHDVIERFGDDVSQHPSLDPEACLRASGGPKKGRLYGFGGSMDAGKVIASQQSAASMSSTCSTAFGAAPVELSQLGEKLSQQMSQQMDVMRTSLHQSMTESMAAMFSNFLSQLGLPAPSPAPLVPPSCPQVI</sequence>
<dbReference type="AlphaFoldDB" id="A0A1D1YZ05"/>
<feature type="non-terminal residue" evidence="1">
    <location>
        <position position="1"/>
    </location>
</feature>
<name>A0A1D1YZ05_9ARAE</name>
<reference evidence="1" key="1">
    <citation type="submission" date="2015-07" db="EMBL/GenBank/DDBJ databases">
        <title>Transcriptome Assembly of Anthurium amnicola.</title>
        <authorList>
            <person name="Suzuki J."/>
        </authorList>
    </citation>
    <scope>NUCLEOTIDE SEQUENCE</scope>
</reference>